<reference evidence="1" key="2">
    <citation type="journal article" date="2022" name="New Phytol.">
        <title>Evolutionary transition to the ectomycorrhizal habit in the genomes of a hyperdiverse lineage of mushroom-forming fungi.</title>
        <authorList>
            <person name="Looney B."/>
            <person name="Miyauchi S."/>
            <person name="Morin E."/>
            <person name="Drula E."/>
            <person name="Courty P.E."/>
            <person name="Kohler A."/>
            <person name="Kuo A."/>
            <person name="LaButti K."/>
            <person name="Pangilinan J."/>
            <person name="Lipzen A."/>
            <person name="Riley R."/>
            <person name="Andreopoulos W."/>
            <person name="He G."/>
            <person name="Johnson J."/>
            <person name="Nolan M."/>
            <person name="Tritt A."/>
            <person name="Barry K.W."/>
            <person name="Grigoriev I.V."/>
            <person name="Nagy L.G."/>
            <person name="Hibbett D."/>
            <person name="Henrissat B."/>
            <person name="Matheny P.B."/>
            <person name="Labbe J."/>
            <person name="Martin F.M."/>
        </authorList>
    </citation>
    <scope>NUCLEOTIDE SEQUENCE</scope>
    <source>
        <strain evidence="1">HHB10654</strain>
    </source>
</reference>
<dbReference type="Proteomes" id="UP000814140">
    <property type="component" value="Unassembled WGS sequence"/>
</dbReference>
<evidence type="ECO:0000313" key="2">
    <source>
        <dbReference type="Proteomes" id="UP000814140"/>
    </source>
</evidence>
<accession>A0ACB8SJJ6</accession>
<keyword evidence="2" id="KW-1185">Reference proteome</keyword>
<comment type="caution">
    <text evidence="1">The sequence shown here is derived from an EMBL/GenBank/DDBJ whole genome shotgun (WGS) entry which is preliminary data.</text>
</comment>
<name>A0ACB8SJJ6_9AGAM</name>
<organism evidence="1 2">
    <name type="scientific">Artomyces pyxidatus</name>
    <dbReference type="NCBI Taxonomy" id="48021"/>
    <lineage>
        <taxon>Eukaryota</taxon>
        <taxon>Fungi</taxon>
        <taxon>Dikarya</taxon>
        <taxon>Basidiomycota</taxon>
        <taxon>Agaricomycotina</taxon>
        <taxon>Agaricomycetes</taxon>
        <taxon>Russulales</taxon>
        <taxon>Auriscalpiaceae</taxon>
        <taxon>Artomyces</taxon>
    </lineage>
</organism>
<evidence type="ECO:0000313" key="1">
    <source>
        <dbReference type="EMBL" id="KAI0056739.1"/>
    </source>
</evidence>
<gene>
    <name evidence="1" type="ORF">BV25DRAFT_1547656</name>
</gene>
<reference evidence="1" key="1">
    <citation type="submission" date="2021-03" db="EMBL/GenBank/DDBJ databases">
        <authorList>
            <consortium name="DOE Joint Genome Institute"/>
            <person name="Ahrendt S."/>
            <person name="Looney B.P."/>
            <person name="Miyauchi S."/>
            <person name="Morin E."/>
            <person name="Drula E."/>
            <person name="Courty P.E."/>
            <person name="Chicoki N."/>
            <person name="Fauchery L."/>
            <person name="Kohler A."/>
            <person name="Kuo A."/>
            <person name="Labutti K."/>
            <person name="Pangilinan J."/>
            <person name="Lipzen A."/>
            <person name="Riley R."/>
            <person name="Andreopoulos W."/>
            <person name="He G."/>
            <person name="Johnson J."/>
            <person name="Barry K.W."/>
            <person name="Grigoriev I.V."/>
            <person name="Nagy L."/>
            <person name="Hibbett D."/>
            <person name="Henrissat B."/>
            <person name="Matheny P.B."/>
            <person name="Labbe J."/>
            <person name="Martin F."/>
        </authorList>
    </citation>
    <scope>NUCLEOTIDE SEQUENCE</scope>
    <source>
        <strain evidence="1">HHB10654</strain>
    </source>
</reference>
<sequence>MTDTTSTSSTLAAADPAGPVTFIFLADPQQKRHDTDHSERAWACSDLNYALNTLDSLNWPTGNHFPISCTGQPIGKVDAVFIGGDLCQTGGDHNAEDQLRNWPSTYVGGLRELAKVRALYQKNFDVREDVTLLKYDPKYFGLGDHDIQSEDTPAVGWNKGRFPGDFSEPHNYWRYQMWNFISQIHSSQSFRNGNFIGGHLSNSAISRIP</sequence>
<proteinExistence type="predicted"/>
<dbReference type="EMBL" id="MU277259">
    <property type="protein sequence ID" value="KAI0056739.1"/>
    <property type="molecule type" value="Genomic_DNA"/>
</dbReference>
<protein>
    <submittedName>
        <fullName evidence="1">Uncharacterized protein</fullName>
    </submittedName>
</protein>